<dbReference type="NCBIfam" id="NF005589">
    <property type="entry name" value="PRK07314.1"/>
    <property type="match status" value="1"/>
</dbReference>
<dbReference type="PROSITE" id="PS52004">
    <property type="entry name" value="KS3_2"/>
    <property type="match status" value="1"/>
</dbReference>
<dbReference type="AlphaFoldDB" id="S0FRK4"/>
<evidence type="ECO:0000313" key="18">
    <source>
        <dbReference type="EMBL" id="EMS71809.1"/>
    </source>
</evidence>
<dbReference type="RefSeq" id="WP_004625790.1">
    <property type="nucleotide sequence ID" value="NZ_AORV01000033.1"/>
</dbReference>
<dbReference type="GO" id="GO:0005829">
    <property type="term" value="C:cytosol"/>
    <property type="evidence" value="ECO:0007669"/>
    <property type="project" value="TreeGrafter"/>
</dbReference>
<dbReference type="Gene3D" id="3.40.47.10">
    <property type="match status" value="1"/>
</dbReference>
<proteinExistence type="inferred from homology"/>
<accession>S0FRK4</accession>
<dbReference type="PATRIC" id="fig|1195236.3.peg.2500"/>
<sequence>MSRRVVITGAGVVSSLGMGAEQFWDAIKEGKNGISEVTRIDVSNLSTKVAAEIKEFDASQYIDKKEARRMDRYNQFAMVAAKMAVENSKLDLESLDLDKCGVIVGSGIGGLETLEDQHSVMLNKGPGRVSPFFIPMMISNMAAGRIAIEYGFRGFNECVVTACATGNNAIGDAFKVIERGDADVMITGGAEACITIMSFAGFCSMGAMSKNPDPNTACRPFDKDRDGFIPGEGSAILIVEELEHALKRGANIIAEIVGYGCTCDAYHITAPHPDGDGGVKSMNMAIKDAGIKPEQVGYVNAHGTSTPLNDPTEVNIVKRVFGEHAKNLAMSSTKSMTGHLLGAAGAIEAVATAMALKEGFLPPTINVQNQDPECDIDCVPNVGRKADIKYALSNSLGFGGHNATLCLKKYE</sequence>
<name>S0FRK4_RUMCE</name>
<keyword evidence="7" id="KW-0276">Fatty acid metabolism</keyword>
<comment type="caution">
    <text evidence="18">The sequence shown here is derived from an EMBL/GenBank/DDBJ whole genome shotgun (WGS) entry which is preliminary data.</text>
</comment>
<dbReference type="PROSITE" id="PS00606">
    <property type="entry name" value="KS3_1"/>
    <property type="match status" value="1"/>
</dbReference>
<dbReference type="STRING" id="1195236.CTER_2197"/>
<evidence type="ECO:0000256" key="15">
    <source>
        <dbReference type="PIRSR" id="PIRSR000447-1"/>
    </source>
</evidence>
<evidence type="ECO:0000256" key="14">
    <source>
        <dbReference type="PIRNR" id="PIRNR000447"/>
    </source>
</evidence>
<keyword evidence="10 14" id="KW-0012">Acyltransferase</keyword>
<dbReference type="InterPro" id="IPR014030">
    <property type="entry name" value="Ketoacyl_synth_N"/>
</dbReference>
<protein>
    <recommendedName>
        <fullName evidence="4 14">3-oxoacyl-[acyl-carrier-protein] synthase 2</fullName>
        <ecNumber evidence="3 14">2.3.1.179</ecNumber>
    </recommendedName>
</protein>
<dbReference type="Pfam" id="PF00109">
    <property type="entry name" value="ketoacyl-synt"/>
    <property type="match status" value="1"/>
</dbReference>
<dbReference type="SMART" id="SM00825">
    <property type="entry name" value="PKS_KS"/>
    <property type="match status" value="1"/>
</dbReference>
<comment type="pathway">
    <text evidence="1 14">Lipid metabolism; fatty acid biosynthesis.</text>
</comment>
<evidence type="ECO:0000256" key="4">
    <source>
        <dbReference type="ARBA" id="ARBA00014657"/>
    </source>
</evidence>
<keyword evidence="5 14" id="KW-0444">Lipid biosynthesis</keyword>
<dbReference type="NCBIfam" id="NF004970">
    <property type="entry name" value="PRK06333.1"/>
    <property type="match status" value="1"/>
</dbReference>
<dbReference type="InterPro" id="IPR017568">
    <property type="entry name" value="3-oxoacyl-ACP_synth-2"/>
</dbReference>
<evidence type="ECO:0000256" key="3">
    <source>
        <dbReference type="ARBA" id="ARBA00012356"/>
    </source>
</evidence>
<keyword evidence="9 14" id="KW-0275">Fatty acid biosynthesis</keyword>
<evidence type="ECO:0000256" key="16">
    <source>
        <dbReference type="RuleBase" id="RU003694"/>
    </source>
</evidence>
<dbReference type="PIRSF" id="PIRSF000447">
    <property type="entry name" value="KAS_II"/>
    <property type="match status" value="1"/>
</dbReference>
<dbReference type="GO" id="GO:0006633">
    <property type="term" value="P:fatty acid biosynthetic process"/>
    <property type="evidence" value="ECO:0007669"/>
    <property type="project" value="UniProtKB-UniRule"/>
</dbReference>
<comment type="catalytic activity">
    <reaction evidence="13 14">
        <text>a fatty acyl-[ACP] + malonyl-[ACP] + H(+) = a 3-oxoacyl-[ACP] + holo-[ACP] + CO2</text>
        <dbReference type="Rhea" id="RHEA:22836"/>
        <dbReference type="Rhea" id="RHEA-COMP:9623"/>
        <dbReference type="Rhea" id="RHEA-COMP:9685"/>
        <dbReference type="Rhea" id="RHEA-COMP:9916"/>
        <dbReference type="Rhea" id="RHEA-COMP:14125"/>
        <dbReference type="ChEBI" id="CHEBI:15378"/>
        <dbReference type="ChEBI" id="CHEBI:16526"/>
        <dbReference type="ChEBI" id="CHEBI:64479"/>
        <dbReference type="ChEBI" id="CHEBI:78449"/>
        <dbReference type="ChEBI" id="CHEBI:78776"/>
        <dbReference type="ChEBI" id="CHEBI:138651"/>
    </reaction>
</comment>
<evidence type="ECO:0000256" key="13">
    <source>
        <dbReference type="ARBA" id="ARBA00047659"/>
    </source>
</evidence>
<dbReference type="EC" id="2.3.1.179" evidence="3 14"/>
<evidence type="ECO:0000256" key="7">
    <source>
        <dbReference type="ARBA" id="ARBA00022832"/>
    </source>
</evidence>
<dbReference type="InterPro" id="IPR020841">
    <property type="entry name" value="PKS_Beta-ketoAc_synthase_dom"/>
</dbReference>
<dbReference type="PANTHER" id="PTHR11712:SF336">
    <property type="entry name" value="3-OXOACYL-[ACYL-CARRIER-PROTEIN] SYNTHASE, MITOCHONDRIAL"/>
    <property type="match status" value="1"/>
</dbReference>
<comment type="similarity">
    <text evidence="2 14 16">Belongs to the thiolase-like superfamily. Beta-ketoacyl-ACP synthases family.</text>
</comment>
<keyword evidence="19" id="KW-1185">Reference proteome</keyword>
<dbReference type="FunFam" id="3.40.47.10:FF:000009">
    <property type="entry name" value="3-oxoacyl-[acyl-carrier-protein] synthase 2"/>
    <property type="match status" value="1"/>
</dbReference>
<dbReference type="SUPFAM" id="SSF53901">
    <property type="entry name" value="Thiolase-like"/>
    <property type="match status" value="2"/>
</dbReference>
<dbReference type="NCBIfam" id="TIGR03150">
    <property type="entry name" value="fabF"/>
    <property type="match status" value="1"/>
</dbReference>
<evidence type="ECO:0000256" key="9">
    <source>
        <dbReference type="ARBA" id="ARBA00023160"/>
    </source>
</evidence>
<evidence type="ECO:0000256" key="11">
    <source>
        <dbReference type="ARBA" id="ARBA00024006"/>
    </source>
</evidence>
<keyword evidence="6 14" id="KW-0808">Transferase</keyword>
<dbReference type="CDD" id="cd00834">
    <property type="entry name" value="KAS_I_II"/>
    <property type="match status" value="1"/>
</dbReference>
<evidence type="ECO:0000256" key="12">
    <source>
        <dbReference type="ARBA" id="ARBA00047318"/>
    </source>
</evidence>
<evidence type="ECO:0000256" key="5">
    <source>
        <dbReference type="ARBA" id="ARBA00022516"/>
    </source>
</evidence>
<dbReference type="GO" id="GO:0004315">
    <property type="term" value="F:3-oxoacyl-[acyl-carrier-protein] synthase activity"/>
    <property type="evidence" value="ECO:0007669"/>
    <property type="project" value="UniProtKB-UniRule"/>
</dbReference>
<feature type="domain" description="Ketosynthase family 3 (KS3)" evidence="17">
    <location>
        <begin position="2"/>
        <end position="409"/>
    </location>
</feature>
<dbReference type="InterPro" id="IPR016039">
    <property type="entry name" value="Thiolase-like"/>
</dbReference>
<keyword evidence="8" id="KW-0443">Lipid metabolism</keyword>
<comment type="catalytic activity">
    <reaction evidence="12 14">
        <text>(9Z)-hexadecenoyl-[ACP] + malonyl-[ACP] + H(+) = 3-oxo-(11Z)-octadecenoyl-[ACP] + holo-[ACP] + CO2</text>
        <dbReference type="Rhea" id="RHEA:55040"/>
        <dbReference type="Rhea" id="RHEA-COMP:9623"/>
        <dbReference type="Rhea" id="RHEA-COMP:9685"/>
        <dbReference type="Rhea" id="RHEA-COMP:10800"/>
        <dbReference type="Rhea" id="RHEA-COMP:14074"/>
        <dbReference type="ChEBI" id="CHEBI:15378"/>
        <dbReference type="ChEBI" id="CHEBI:16526"/>
        <dbReference type="ChEBI" id="CHEBI:64479"/>
        <dbReference type="ChEBI" id="CHEBI:78449"/>
        <dbReference type="ChEBI" id="CHEBI:83989"/>
        <dbReference type="ChEBI" id="CHEBI:138538"/>
        <dbReference type="EC" id="2.3.1.179"/>
    </reaction>
</comment>
<evidence type="ECO:0000256" key="1">
    <source>
        <dbReference type="ARBA" id="ARBA00005194"/>
    </source>
</evidence>
<dbReference type="Proteomes" id="UP000014155">
    <property type="component" value="Unassembled WGS sequence"/>
</dbReference>
<dbReference type="InterPro" id="IPR014031">
    <property type="entry name" value="Ketoacyl_synth_C"/>
</dbReference>
<dbReference type="eggNOG" id="COG0304">
    <property type="taxonomic scope" value="Bacteria"/>
</dbReference>
<evidence type="ECO:0000256" key="8">
    <source>
        <dbReference type="ARBA" id="ARBA00023098"/>
    </source>
</evidence>
<evidence type="ECO:0000256" key="2">
    <source>
        <dbReference type="ARBA" id="ARBA00008467"/>
    </source>
</evidence>
<evidence type="ECO:0000259" key="17">
    <source>
        <dbReference type="PROSITE" id="PS52004"/>
    </source>
</evidence>
<reference evidence="18 19" key="1">
    <citation type="journal article" date="2013" name="Genome Announc.">
        <title>Draft Genome Sequence of the Cellulolytic, Mesophilic, Anaerobic Bacterium Clostridium termitidis Strain CT1112 (DSM 5398).</title>
        <authorList>
            <person name="Lal S."/>
            <person name="Ramachandran U."/>
            <person name="Zhang X."/>
            <person name="Munir R."/>
            <person name="Sparling R."/>
            <person name="Levin D.B."/>
        </authorList>
    </citation>
    <scope>NUCLEOTIDE SEQUENCE [LARGE SCALE GENOMIC DNA]</scope>
    <source>
        <strain evidence="18 19">CT1112</strain>
    </source>
</reference>
<evidence type="ECO:0000313" key="19">
    <source>
        <dbReference type="Proteomes" id="UP000014155"/>
    </source>
</evidence>
<dbReference type="InterPro" id="IPR018201">
    <property type="entry name" value="Ketoacyl_synth_AS"/>
</dbReference>
<dbReference type="InterPro" id="IPR000794">
    <property type="entry name" value="Beta-ketoacyl_synthase"/>
</dbReference>
<organism evidence="18 19">
    <name type="scientific">Ruminiclostridium cellobioparum subsp. termitidis CT1112</name>
    <dbReference type="NCBI Taxonomy" id="1195236"/>
    <lineage>
        <taxon>Bacteria</taxon>
        <taxon>Bacillati</taxon>
        <taxon>Bacillota</taxon>
        <taxon>Clostridia</taxon>
        <taxon>Eubacteriales</taxon>
        <taxon>Oscillospiraceae</taxon>
        <taxon>Ruminiclostridium</taxon>
    </lineage>
</organism>
<dbReference type="EMBL" id="AORV01000033">
    <property type="protein sequence ID" value="EMS71809.1"/>
    <property type="molecule type" value="Genomic_DNA"/>
</dbReference>
<evidence type="ECO:0000256" key="10">
    <source>
        <dbReference type="ARBA" id="ARBA00023315"/>
    </source>
</evidence>
<gene>
    <name evidence="18" type="ORF">CTER_2197</name>
</gene>
<evidence type="ECO:0000256" key="6">
    <source>
        <dbReference type="ARBA" id="ARBA00022679"/>
    </source>
</evidence>
<comment type="function">
    <text evidence="11 14">Involved in the type II fatty acid elongation cycle. Catalyzes the elongation of a wide range of acyl-ACP by the addition of two carbons from malonyl-ACP to an acyl acceptor. Can efficiently catalyze the conversion of palmitoleoyl-ACP (cis-hexadec-9-enoyl-ACP) to cis-vaccenoyl-ACP (cis-octadec-11-enoyl-ACP), an essential step in the thermal regulation of fatty acid composition.</text>
</comment>
<dbReference type="UniPathway" id="UPA00094"/>
<dbReference type="PANTHER" id="PTHR11712">
    <property type="entry name" value="POLYKETIDE SYNTHASE-RELATED"/>
    <property type="match status" value="1"/>
</dbReference>
<feature type="active site" description="For beta-ketoacyl synthase activity" evidence="15">
    <location>
        <position position="163"/>
    </location>
</feature>
<dbReference type="Pfam" id="PF02801">
    <property type="entry name" value="Ketoacyl-synt_C"/>
    <property type="match status" value="1"/>
</dbReference>